<evidence type="ECO:0000256" key="2">
    <source>
        <dbReference type="ARBA" id="ARBA00004613"/>
    </source>
</evidence>
<dbReference type="SUPFAM" id="SSF52279">
    <property type="entry name" value="Beta-D-glucan exohydrolase, C-terminal domain"/>
    <property type="match status" value="1"/>
</dbReference>
<dbReference type="EC" id="3.2.1.21" evidence="4"/>
<evidence type="ECO:0000256" key="7">
    <source>
        <dbReference type="ARBA" id="ARBA00022801"/>
    </source>
</evidence>
<proteinExistence type="inferred from homology"/>
<dbReference type="InterPro" id="IPR050288">
    <property type="entry name" value="Cellulose_deg_GH3"/>
</dbReference>
<gene>
    <name evidence="12" type="ORF">QQX98_005689</name>
</gene>
<dbReference type="PANTHER" id="PTHR42715:SF12">
    <property type="entry name" value="BETA-GLUCOSIDASE G-RELATED"/>
    <property type="match status" value="1"/>
</dbReference>
<dbReference type="PANTHER" id="PTHR42715">
    <property type="entry name" value="BETA-GLUCOSIDASE"/>
    <property type="match status" value="1"/>
</dbReference>
<evidence type="ECO:0000256" key="5">
    <source>
        <dbReference type="ARBA" id="ARBA00022525"/>
    </source>
</evidence>
<accession>A0ABR1H3U9</accession>
<evidence type="ECO:0000256" key="6">
    <source>
        <dbReference type="ARBA" id="ARBA00022729"/>
    </source>
</evidence>
<comment type="function">
    <text evidence="10">Beta-glucosidases are one of a number of cellulolytic enzymes involved in the degradation of cellulosic biomass. Catalyzes the last step releasing glucose from the inhibitory cellobiose.</text>
</comment>
<comment type="catalytic activity">
    <reaction evidence="1">
        <text>Hydrolysis of terminal, non-reducing beta-D-glucosyl residues with release of beta-D-glucose.</text>
        <dbReference type="EC" id="3.2.1.21"/>
    </reaction>
</comment>
<dbReference type="Gene3D" id="3.40.50.1700">
    <property type="entry name" value="Glycoside hydrolase family 3 C-terminal domain"/>
    <property type="match status" value="1"/>
</dbReference>
<keyword evidence="7" id="KW-0378">Hydrolase</keyword>
<comment type="subcellular location">
    <subcellularLocation>
        <location evidence="2">Secreted</location>
    </subcellularLocation>
</comment>
<evidence type="ECO:0000256" key="10">
    <source>
        <dbReference type="ARBA" id="ARBA00024983"/>
    </source>
</evidence>
<dbReference type="InterPro" id="IPR002772">
    <property type="entry name" value="Glyco_hydro_3_C"/>
</dbReference>
<comment type="similarity">
    <text evidence="3">Belongs to the glycosyl hydrolase 3 family.</text>
</comment>
<evidence type="ECO:0000313" key="13">
    <source>
        <dbReference type="Proteomes" id="UP001498476"/>
    </source>
</evidence>
<evidence type="ECO:0000256" key="1">
    <source>
        <dbReference type="ARBA" id="ARBA00000448"/>
    </source>
</evidence>
<evidence type="ECO:0000256" key="3">
    <source>
        <dbReference type="ARBA" id="ARBA00005336"/>
    </source>
</evidence>
<evidence type="ECO:0000256" key="9">
    <source>
        <dbReference type="ARBA" id="ARBA00023295"/>
    </source>
</evidence>
<keyword evidence="9" id="KW-0326">Glycosidase</keyword>
<name>A0ABR1H3U9_9HYPO</name>
<dbReference type="Pfam" id="PF01915">
    <property type="entry name" value="Glyco_hydro_3_C"/>
    <property type="match status" value="1"/>
</dbReference>
<organism evidence="12 13">
    <name type="scientific">Neonectria punicea</name>
    <dbReference type="NCBI Taxonomy" id="979145"/>
    <lineage>
        <taxon>Eukaryota</taxon>
        <taxon>Fungi</taxon>
        <taxon>Dikarya</taxon>
        <taxon>Ascomycota</taxon>
        <taxon>Pezizomycotina</taxon>
        <taxon>Sordariomycetes</taxon>
        <taxon>Hypocreomycetidae</taxon>
        <taxon>Hypocreales</taxon>
        <taxon>Nectriaceae</taxon>
        <taxon>Neonectria</taxon>
    </lineage>
</organism>
<dbReference type="Proteomes" id="UP001498476">
    <property type="component" value="Unassembled WGS sequence"/>
</dbReference>
<keyword evidence="13" id="KW-1185">Reference proteome</keyword>
<keyword evidence="6" id="KW-0732">Signal</keyword>
<feature type="domain" description="Glycoside hydrolase family 3 C-terminal" evidence="11">
    <location>
        <begin position="1"/>
        <end position="101"/>
    </location>
</feature>
<keyword evidence="5" id="KW-0964">Secreted</keyword>
<sequence>MAWANNTKVSAILAAHLPGQESGNAIADVLWGDINPSGKLPYSIAKNPEDYDIPIINLTKPEVTSSTARQAEFTQGQMINYKHFDAAGIAPLFEFGFGLSYTRFTMKSQLKVERLASEFSSKPSLSSLEVILTSERL</sequence>
<evidence type="ECO:0000313" key="12">
    <source>
        <dbReference type="EMBL" id="KAK7415657.1"/>
    </source>
</evidence>
<dbReference type="InterPro" id="IPR036881">
    <property type="entry name" value="Glyco_hydro_3_C_sf"/>
</dbReference>
<protein>
    <recommendedName>
        <fullName evidence="4">beta-glucosidase</fullName>
        <ecNumber evidence="4">3.2.1.21</ecNumber>
    </recommendedName>
</protein>
<reference evidence="12 13" key="1">
    <citation type="journal article" date="2025" name="Microbiol. Resour. Announc.">
        <title>Draft genome sequences for Neonectria magnoliae and Neonectria punicea, canker pathogens of Liriodendron tulipifera and Acer saccharum in West Virginia.</title>
        <authorList>
            <person name="Petronek H.M."/>
            <person name="Kasson M.T."/>
            <person name="Metheny A.M."/>
            <person name="Stauder C.M."/>
            <person name="Lovett B."/>
            <person name="Lynch S.C."/>
            <person name="Garnas J.R."/>
            <person name="Kasson L.R."/>
            <person name="Stajich J.E."/>
        </authorList>
    </citation>
    <scope>NUCLEOTIDE SEQUENCE [LARGE SCALE GENOMIC DNA]</scope>
    <source>
        <strain evidence="12 13">NRRL 64653</strain>
    </source>
</reference>
<evidence type="ECO:0000259" key="11">
    <source>
        <dbReference type="Pfam" id="PF01915"/>
    </source>
</evidence>
<comment type="caution">
    <text evidence="12">The sequence shown here is derived from an EMBL/GenBank/DDBJ whole genome shotgun (WGS) entry which is preliminary data.</text>
</comment>
<dbReference type="EMBL" id="JAZAVJ010000079">
    <property type="protein sequence ID" value="KAK7415657.1"/>
    <property type="molecule type" value="Genomic_DNA"/>
</dbReference>
<evidence type="ECO:0000256" key="4">
    <source>
        <dbReference type="ARBA" id="ARBA00012744"/>
    </source>
</evidence>
<keyword evidence="8" id="KW-0119">Carbohydrate metabolism</keyword>
<evidence type="ECO:0000256" key="8">
    <source>
        <dbReference type="ARBA" id="ARBA00023277"/>
    </source>
</evidence>